<dbReference type="InterPro" id="IPR011761">
    <property type="entry name" value="ATP-grasp"/>
</dbReference>
<evidence type="ECO:0000256" key="2">
    <source>
        <dbReference type="PROSITE-ProRule" id="PRU00409"/>
    </source>
</evidence>
<dbReference type="InterPro" id="IPR000182">
    <property type="entry name" value="GNAT_dom"/>
</dbReference>
<keyword evidence="2" id="KW-0547">Nucleotide-binding</keyword>
<dbReference type="GO" id="GO:0018169">
    <property type="term" value="F:ribosomal S6-glutamic acid ligase activity"/>
    <property type="evidence" value="ECO:0007669"/>
    <property type="project" value="TreeGrafter"/>
</dbReference>
<dbReference type="GO" id="GO:0005524">
    <property type="term" value="F:ATP binding"/>
    <property type="evidence" value="ECO:0007669"/>
    <property type="project" value="UniProtKB-UniRule"/>
</dbReference>
<dbReference type="InterPro" id="IPR016181">
    <property type="entry name" value="Acyl_CoA_acyltransferase"/>
</dbReference>
<dbReference type="NCBIfam" id="TIGR03103">
    <property type="entry name" value="trio_acet_GNAT"/>
    <property type="match status" value="1"/>
</dbReference>
<proteinExistence type="predicted"/>
<organism evidence="5 6">
    <name type="scientific">Pseudohalioglobus sediminis</name>
    <dbReference type="NCBI Taxonomy" id="2606449"/>
    <lineage>
        <taxon>Bacteria</taxon>
        <taxon>Pseudomonadati</taxon>
        <taxon>Pseudomonadota</taxon>
        <taxon>Gammaproteobacteria</taxon>
        <taxon>Cellvibrionales</taxon>
        <taxon>Halieaceae</taxon>
        <taxon>Pseudohalioglobus</taxon>
    </lineage>
</organism>
<dbReference type="SUPFAM" id="SSF55729">
    <property type="entry name" value="Acyl-CoA N-acyltransferases (Nat)"/>
    <property type="match status" value="1"/>
</dbReference>
<name>A0A5B0X437_9GAMM</name>
<protein>
    <submittedName>
        <fullName evidence="5">N-acetylglutaminylglutamine synthetase</fullName>
    </submittedName>
</protein>
<accession>A0A5B0X437</accession>
<dbReference type="SUPFAM" id="SSF56059">
    <property type="entry name" value="Glutathione synthetase ATP-binding domain-like"/>
    <property type="match status" value="1"/>
</dbReference>
<evidence type="ECO:0000259" key="3">
    <source>
        <dbReference type="PROSITE" id="PS50975"/>
    </source>
</evidence>
<dbReference type="InterPro" id="IPR017534">
    <property type="entry name" value="GNAT-acetyltransferase"/>
</dbReference>
<evidence type="ECO:0000313" key="5">
    <source>
        <dbReference type="EMBL" id="KAA1194012.1"/>
    </source>
</evidence>
<dbReference type="Gene3D" id="3.40.630.30">
    <property type="match status" value="1"/>
</dbReference>
<keyword evidence="1" id="KW-0464">Manganese</keyword>
<dbReference type="Gene3D" id="3.30.470.20">
    <property type="entry name" value="ATP-grasp fold, B domain"/>
    <property type="match status" value="2"/>
</dbReference>
<dbReference type="Pfam" id="PF08443">
    <property type="entry name" value="RimK"/>
    <property type="match status" value="1"/>
</dbReference>
<keyword evidence="2" id="KW-0067">ATP-binding</keyword>
<reference evidence="5 6" key="1">
    <citation type="submission" date="2019-09" db="EMBL/GenBank/DDBJ databases">
        <authorList>
            <person name="Chen X.-Y."/>
        </authorList>
    </citation>
    <scope>NUCLEOTIDE SEQUENCE [LARGE SCALE GENOMIC DNA]</scope>
    <source>
        <strain evidence="5 6">NY5</strain>
    </source>
</reference>
<dbReference type="PROSITE" id="PS50975">
    <property type="entry name" value="ATP_GRASP"/>
    <property type="match status" value="1"/>
</dbReference>
<dbReference type="GO" id="GO:0046872">
    <property type="term" value="F:metal ion binding"/>
    <property type="evidence" value="ECO:0007669"/>
    <property type="project" value="InterPro"/>
</dbReference>
<feature type="domain" description="ATP-grasp" evidence="3">
    <location>
        <begin position="323"/>
        <end position="566"/>
    </location>
</feature>
<dbReference type="PROSITE" id="PS51186">
    <property type="entry name" value="GNAT"/>
    <property type="match status" value="1"/>
</dbReference>
<comment type="caution">
    <text evidence="5">The sequence shown here is derived from an EMBL/GenBank/DDBJ whole genome shotgun (WGS) entry which is preliminary data.</text>
</comment>
<dbReference type="AlphaFoldDB" id="A0A5B0X437"/>
<dbReference type="PANTHER" id="PTHR21621">
    <property type="entry name" value="RIBOSOMAL PROTEIN S6 MODIFICATION PROTEIN"/>
    <property type="match status" value="1"/>
</dbReference>
<dbReference type="PANTHER" id="PTHR21621:SF0">
    <property type="entry name" value="BETA-CITRYLGLUTAMATE SYNTHASE B-RELATED"/>
    <property type="match status" value="1"/>
</dbReference>
<dbReference type="GO" id="GO:0005737">
    <property type="term" value="C:cytoplasm"/>
    <property type="evidence" value="ECO:0007669"/>
    <property type="project" value="TreeGrafter"/>
</dbReference>
<sequence>MQNTELVSLKNWGTPPPDVRALAAAEAVVDCGWGRLLFGQTFFSSSSLADELRREQPGCRDVALYIRDPQVIIAQAPQELFIDPSYTFRLSLQQTLQDGSAAGICIEALQDESALREVNRIYLAHGMVPLRDDFCDAIGERDDMLVLVATDTSTGKIVGCVNGVDHYRAFSDPDNGSSLWALAVDSQCARPGVGSALLLGLAQRFQQRGREFMDLSVMHDNEQAIALYRNLGFEQVPVYCVKNRNAINEPLYIGPRSDDALNPYVRVITDEAYRRGIAVDVVDPEAGLFDLSLGGRTIHCRESLTDATSAVAVARCDDKALTRRLLSGAGIQTPEQVSVASTDDALNFLHRHERIVIKPARGEQGTGVAVDLRDEAEVCAAYARAAQTGEPVLAEQFVTGEDLRVVVIDNEVVAAAVRRPPTIIGTGRHTIRELLAKQSRRREAATEGESRIPLDEETTRCITRAGFSLEDVLPAGESVAVRKTANLHTGGTLHDVTDALHPRVVRAALKAAAVLDIPVVGLDFIVPAPESATYVVIEANERPGLANHEPQPTAARLLDYLFPTSRSCEETRA</sequence>
<dbReference type="GO" id="GO:0016747">
    <property type="term" value="F:acyltransferase activity, transferring groups other than amino-acyl groups"/>
    <property type="evidence" value="ECO:0007669"/>
    <property type="project" value="InterPro"/>
</dbReference>
<dbReference type="InterPro" id="IPR013651">
    <property type="entry name" value="ATP-grasp_RimK-type"/>
</dbReference>
<evidence type="ECO:0000256" key="1">
    <source>
        <dbReference type="ARBA" id="ARBA00023211"/>
    </source>
</evidence>
<dbReference type="RefSeq" id="WP_149609481.1">
    <property type="nucleotide sequence ID" value="NZ_VTUX01000001.1"/>
</dbReference>
<evidence type="ECO:0000259" key="4">
    <source>
        <dbReference type="PROSITE" id="PS51186"/>
    </source>
</evidence>
<keyword evidence="6" id="KW-1185">Reference proteome</keyword>
<feature type="domain" description="N-acetyltransferase" evidence="4">
    <location>
        <begin position="102"/>
        <end position="254"/>
    </location>
</feature>
<dbReference type="EMBL" id="VTUX01000001">
    <property type="protein sequence ID" value="KAA1194012.1"/>
    <property type="molecule type" value="Genomic_DNA"/>
</dbReference>
<gene>
    <name evidence="5" type="primary">ngg</name>
    <name evidence="5" type="ORF">F0M18_00780</name>
</gene>
<dbReference type="GO" id="GO:0009432">
    <property type="term" value="P:SOS response"/>
    <property type="evidence" value="ECO:0007669"/>
    <property type="project" value="TreeGrafter"/>
</dbReference>
<dbReference type="Proteomes" id="UP000323708">
    <property type="component" value="Unassembled WGS sequence"/>
</dbReference>
<dbReference type="Pfam" id="PF00583">
    <property type="entry name" value="Acetyltransf_1"/>
    <property type="match status" value="1"/>
</dbReference>
<evidence type="ECO:0000313" key="6">
    <source>
        <dbReference type="Proteomes" id="UP000323708"/>
    </source>
</evidence>